<evidence type="ECO:0000256" key="3">
    <source>
        <dbReference type="ARBA" id="ARBA00007725"/>
    </source>
</evidence>
<evidence type="ECO:0000256" key="7">
    <source>
        <dbReference type="ARBA" id="ARBA00022519"/>
    </source>
</evidence>
<evidence type="ECO:0000256" key="4">
    <source>
        <dbReference type="ARBA" id="ARBA00014213"/>
    </source>
</evidence>
<protein>
    <recommendedName>
        <fullName evidence="4">Lipopolysaccharide export system permease protein LptF</fullName>
    </recommendedName>
</protein>
<keyword evidence="6" id="KW-1003">Cell membrane</keyword>
<proteinExistence type="inferred from homology"/>
<feature type="transmembrane region" description="Helical" evidence="12">
    <location>
        <begin position="312"/>
        <end position="332"/>
    </location>
</feature>
<comment type="subcellular location">
    <subcellularLocation>
        <location evidence="2">Cell inner membrane</location>
        <topology evidence="2">Multi-pass membrane protein</topology>
    </subcellularLocation>
</comment>
<keyword evidence="9 12" id="KW-1133">Transmembrane helix</keyword>
<evidence type="ECO:0000313" key="13">
    <source>
        <dbReference type="EMBL" id="ATR77878.1"/>
    </source>
</evidence>
<comment type="function">
    <text evidence="1">Part of the ABC transporter complex LptBFG involved in the translocation of lipopolysaccharide (LPS) from the inner membrane to the outer membrane.</text>
</comment>
<dbReference type="STRING" id="34062.AXE82_06860"/>
<dbReference type="PANTHER" id="PTHR33529:SF7">
    <property type="entry name" value="LIPOPOLYSACCHARIDE EXPORT SYSTEM PERMEASE PROTEIN LPTF"/>
    <property type="match status" value="1"/>
</dbReference>
<accession>A0A2D2LS74</accession>
<dbReference type="GO" id="GO:0015920">
    <property type="term" value="P:lipopolysaccharide transport"/>
    <property type="evidence" value="ECO:0007669"/>
    <property type="project" value="TreeGrafter"/>
</dbReference>
<evidence type="ECO:0000256" key="2">
    <source>
        <dbReference type="ARBA" id="ARBA00004429"/>
    </source>
</evidence>
<dbReference type="GO" id="GO:0043190">
    <property type="term" value="C:ATP-binding cassette (ABC) transporter complex"/>
    <property type="evidence" value="ECO:0007669"/>
    <property type="project" value="InterPro"/>
</dbReference>
<dbReference type="InterPro" id="IPR030922">
    <property type="entry name" value="LptF"/>
</dbReference>
<organism evidence="13 14">
    <name type="scientific">Faucicola osloensis</name>
    <name type="common">Moraxella osloensis</name>
    <dbReference type="NCBI Taxonomy" id="34062"/>
    <lineage>
        <taxon>Bacteria</taxon>
        <taxon>Pseudomonadati</taxon>
        <taxon>Pseudomonadota</taxon>
        <taxon>Gammaproteobacteria</taxon>
        <taxon>Moraxellales</taxon>
        <taxon>Moraxellaceae</taxon>
        <taxon>Faucicola</taxon>
    </lineage>
</organism>
<evidence type="ECO:0000256" key="11">
    <source>
        <dbReference type="ARBA" id="ARBA00026081"/>
    </source>
</evidence>
<dbReference type="AlphaFoldDB" id="A0A2D2LS74"/>
<sequence length="385" mass="43858">MSNIRWLLVILRRYMTQQVAANTAIVLLFLMALMLGGRLIRYFGIAAEGRLDVGLLFAIIGYNIPTFLELILPLSFFIALMLVLGRMYVDQEMSVLFASGISRGRLTRLMIPLITGLFVFQMGISLWAKPWGLSNSEQIWQTQSLGSLLDLVRPKTFISSGNYHLYVDEFDKEKRELKNLYVVQQQTDKSGKIAKNDVIITATRAYQVPSKDTDSSMQLDLFQGRRYELSTNNAKYNQASFEKYRITLEKPASEKITETNVETQTTAKLLAHTQKPEVKAELGYRFTMPWLIIIAAMLATPLAQVRPRQGRWLRLLPSVLIFASCAISIISLRTAIGKESISEYAYIWLIVGFIAFALLLNWQSRVVHRVRYRRQSRQLSAGGQP</sequence>
<keyword evidence="5" id="KW-0813">Transport</keyword>
<dbReference type="NCBIfam" id="TIGR04407">
    <property type="entry name" value="LptF_YjgP"/>
    <property type="match status" value="1"/>
</dbReference>
<gene>
    <name evidence="13" type="primary">lptF</name>
    <name evidence="13" type="ORF">NP7_00400</name>
</gene>
<dbReference type="EMBL" id="CP024443">
    <property type="protein sequence ID" value="ATR77878.1"/>
    <property type="molecule type" value="Genomic_DNA"/>
</dbReference>
<feature type="transmembrane region" description="Helical" evidence="12">
    <location>
        <begin position="109"/>
        <end position="128"/>
    </location>
</feature>
<keyword evidence="7" id="KW-0997">Cell inner membrane</keyword>
<keyword evidence="10 12" id="KW-0472">Membrane</keyword>
<keyword evidence="8 12" id="KW-0812">Transmembrane</keyword>
<dbReference type="Proteomes" id="UP000229340">
    <property type="component" value="Chromosome"/>
</dbReference>
<dbReference type="Pfam" id="PF03739">
    <property type="entry name" value="LptF_LptG"/>
    <property type="match status" value="1"/>
</dbReference>
<evidence type="ECO:0000256" key="8">
    <source>
        <dbReference type="ARBA" id="ARBA00022692"/>
    </source>
</evidence>
<evidence type="ECO:0000256" key="5">
    <source>
        <dbReference type="ARBA" id="ARBA00022448"/>
    </source>
</evidence>
<evidence type="ECO:0000256" key="12">
    <source>
        <dbReference type="SAM" id="Phobius"/>
    </source>
</evidence>
<feature type="transmembrane region" description="Helical" evidence="12">
    <location>
        <begin position="20"/>
        <end position="40"/>
    </location>
</feature>
<evidence type="ECO:0000256" key="10">
    <source>
        <dbReference type="ARBA" id="ARBA00023136"/>
    </source>
</evidence>
<dbReference type="GO" id="GO:0055085">
    <property type="term" value="P:transmembrane transport"/>
    <property type="evidence" value="ECO:0007669"/>
    <property type="project" value="InterPro"/>
</dbReference>
<evidence type="ECO:0000256" key="1">
    <source>
        <dbReference type="ARBA" id="ARBA00002265"/>
    </source>
</evidence>
<dbReference type="PANTHER" id="PTHR33529">
    <property type="entry name" value="SLR0882 PROTEIN-RELATED"/>
    <property type="match status" value="1"/>
</dbReference>
<evidence type="ECO:0000313" key="14">
    <source>
        <dbReference type="Proteomes" id="UP000229340"/>
    </source>
</evidence>
<feature type="transmembrane region" description="Helical" evidence="12">
    <location>
        <begin position="282"/>
        <end position="300"/>
    </location>
</feature>
<feature type="transmembrane region" description="Helical" evidence="12">
    <location>
        <begin position="344"/>
        <end position="362"/>
    </location>
</feature>
<comment type="subunit">
    <text evidence="11">Component of the lipopolysaccharide transport and assembly complex. The LptBFG transporter is composed of two ATP-binding proteins (LptB) and two transmembrane proteins (LptF and LptG).</text>
</comment>
<evidence type="ECO:0000256" key="9">
    <source>
        <dbReference type="ARBA" id="ARBA00022989"/>
    </source>
</evidence>
<reference evidence="14" key="1">
    <citation type="submission" date="2017-11" db="EMBL/GenBank/DDBJ databases">
        <title>Complete genome sequence of Moraxella osloensis NP7 isolated from human skin.</title>
        <authorList>
            <person name="Lee K."/>
            <person name="Lim J.Y."/>
            <person name="Hwang I."/>
        </authorList>
    </citation>
    <scope>NUCLEOTIDE SEQUENCE [LARGE SCALE GENOMIC DNA]</scope>
    <source>
        <strain evidence="14">NP7</strain>
    </source>
</reference>
<comment type="similarity">
    <text evidence="3">Belongs to the LptF/LptG family.</text>
</comment>
<dbReference type="InterPro" id="IPR005495">
    <property type="entry name" value="LptG/LptF_permease"/>
</dbReference>
<name>A0A2D2LS74_FAUOS</name>
<evidence type="ECO:0000256" key="6">
    <source>
        <dbReference type="ARBA" id="ARBA00022475"/>
    </source>
</evidence>
<feature type="transmembrane region" description="Helical" evidence="12">
    <location>
        <begin position="70"/>
        <end position="89"/>
    </location>
</feature>